<feature type="transmembrane region" description="Helical" evidence="1">
    <location>
        <begin position="106"/>
        <end position="124"/>
    </location>
</feature>
<evidence type="ECO:0000313" key="5">
    <source>
        <dbReference type="Proteomes" id="UP001560573"/>
    </source>
</evidence>
<keyword evidence="5" id="KW-1185">Reference proteome</keyword>
<evidence type="ECO:0000256" key="1">
    <source>
        <dbReference type="SAM" id="Phobius"/>
    </source>
</evidence>
<sequence>MHSHYNDYKEEDFLLDESFIRYCLGTDAVAIKFWKEWLEKNPDKKTIVENAKRLYFLLNGNNKPAQLRRHEADFRQQFQQHLEAGKQNRSAQQYTYTSWRQAVRRTVLYGLPVFIIVCTVLLFISRNDRTEQEGKPAYTNQTAYGEHKSFKLPDGTKITLNAGSKLTVSPDFNKNLREITLDGEALLDVAHNRNKPFIIHTPSMDVRVLGTVLNIKAYSSDHKSETSLIKGMVEVTLKQPGKQKIILRPNQKIVIEKDGYQIKPGDARTGINTKDSNYVIRPLEESGADSAVNEILWTKAKLVFEDDSFVEIAAMLERSYDVTIELSDDVKTFRYTGTFDRKSIEEILNALQLSRYFEYTIAQNKKIRISRNKDN</sequence>
<proteinExistence type="predicted"/>
<keyword evidence="1" id="KW-0472">Membrane</keyword>
<keyword evidence="1" id="KW-1133">Transmembrane helix</keyword>
<feature type="domain" description="FecR protein" evidence="2">
    <location>
        <begin position="141"/>
        <end position="234"/>
    </location>
</feature>
<dbReference type="InterPro" id="IPR012373">
    <property type="entry name" value="Ferrdict_sens_TM"/>
</dbReference>
<feature type="domain" description="Protein FecR C-terminal" evidence="3">
    <location>
        <begin position="301"/>
        <end position="367"/>
    </location>
</feature>
<dbReference type="PIRSF" id="PIRSF018266">
    <property type="entry name" value="FecR"/>
    <property type="match status" value="1"/>
</dbReference>
<name>A0ABV3ZI61_9BACT</name>
<dbReference type="Pfam" id="PF04773">
    <property type="entry name" value="FecR"/>
    <property type="match status" value="1"/>
</dbReference>
<accession>A0ABV3ZI61</accession>
<dbReference type="PANTHER" id="PTHR30273:SF2">
    <property type="entry name" value="PROTEIN FECR"/>
    <property type="match status" value="1"/>
</dbReference>
<comment type="caution">
    <text evidence="4">The sequence shown here is derived from an EMBL/GenBank/DDBJ whole genome shotgun (WGS) entry which is preliminary data.</text>
</comment>
<organism evidence="4 5">
    <name type="scientific">Danxiaibacter flavus</name>
    <dbReference type="NCBI Taxonomy" id="3049108"/>
    <lineage>
        <taxon>Bacteria</taxon>
        <taxon>Pseudomonadati</taxon>
        <taxon>Bacteroidota</taxon>
        <taxon>Chitinophagia</taxon>
        <taxon>Chitinophagales</taxon>
        <taxon>Chitinophagaceae</taxon>
        <taxon>Danxiaibacter</taxon>
    </lineage>
</organism>
<dbReference type="Gene3D" id="2.60.120.1440">
    <property type="match status" value="1"/>
</dbReference>
<dbReference type="EMBL" id="JAULBC010000003">
    <property type="protein sequence ID" value="MEX6688203.1"/>
    <property type="molecule type" value="Genomic_DNA"/>
</dbReference>
<keyword evidence="1" id="KW-0812">Transmembrane</keyword>
<dbReference type="Pfam" id="PF16344">
    <property type="entry name" value="FecR_C"/>
    <property type="match status" value="1"/>
</dbReference>
<evidence type="ECO:0000259" key="2">
    <source>
        <dbReference type="Pfam" id="PF04773"/>
    </source>
</evidence>
<protein>
    <submittedName>
        <fullName evidence="4">FecR domain-containing protein</fullName>
    </submittedName>
</protein>
<dbReference type="PANTHER" id="PTHR30273">
    <property type="entry name" value="PERIPLASMIC SIGNAL SENSOR AND SIGMA FACTOR ACTIVATOR FECR-RELATED"/>
    <property type="match status" value="1"/>
</dbReference>
<evidence type="ECO:0000259" key="3">
    <source>
        <dbReference type="Pfam" id="PF16344"/>
    </source>
</evidence>
<dbReference type="RefSeq" id="WP_369329612.1">
    <property type="nucleotide sequence ID" value="NZ_JAULBC010000003.1"/>
</dbReference>
<dbReference type="Proteomes" id="UP001560573">
    <property type="component" value="Unassembled WGS sequence"/>
</dbReference>
<evidence type="ECO:0000313" key="4">
    <source>
        <dbReference type="EMBL" id="MEX6688203.1"/>
    </source>
</evidence>
<gene>
    <name evidence="4" type="ORF">QTN47_11890</name>
</gene>
<reference evidence="4 5" key="1">
    <citation type="submission" date="2023-07" db="EMBL/GenBank/DDBJ databases">
        <authorList>
            <person name="Lian W.-H."/>
        </authorList>
    </citation>
    <scope>NUCLEOTIDE SEQUENCE [LARGE SCALE GENOMIC DNA]</scope>
    <source>
        <strain evidence="4 5">SYSU DXS3180</strain>
    </source>
</reference>
<dbReference type="Gene3D" id="3.55.50.30">
    <property type="match status" value="1"/>
</dbReference>
<dbReference type="InterPro" id="IPR032508">
    <property type="entry name" value="FecR_C"/>
</dbReference>
<dbReference type="InterPro" id="IPR006860">
    <property type="entry name" value="FecR"/>
</dbReference>